<protein>
    <recommendedName>
        <fullName evidence="4">P60-like lipoprotein</fullName>
    </recommendedName>
</protein>
<dbReference type="AlphaFoldDB" id="A0A4P6MPI3"/>
<proteinExistence type="predicted"/>
<keyword evidence="3" id="KW-1185">Reference proteome</keyword>
<feature type="signal peptide" evidence="1">
    <location>
        <begin position="1"/>
        <end position="21"/>
    </location>
</feature>
<keyword evidence="1" id="KW-0732">Signal</keyword>
<organism evidence="2 3">
    <name type="scientific">Mycoplasmopsis phocirhinis</name>
    <dbReference type="NCBI Taxonomy" id="142650"/>
    <lineage>
        <taxon>Bacteria</taxon>
        <taxon>Bacillati</taxon>
        <taxon>Mycoplasmatota</taxon>
        <taxon>Mycoplasmoidales</taxon>
        <taxon>Metamycoplasmataceae</taxon>
        <taxon>Mycoplasmopsis</taxon>
    </lineage>
</organism>
<dbReference type="InterPro" id="IPR054783">
    <property type="entry name" value="P60-like"/>
</dbReference>
<dbReference type="NCBIfam" id="NF045835">
    <property type="entry name" value="P60_lipo"/>
    <property type="match status" value="1"/>
</dbReference>
<accession>A0A4P6MPI3</accession>
<feature type="chain" id="PRO_5020183348" description="P60-like lipoprotein" evidence="1">
    <location>
        <begin position="22"/>
        <end position="430"/>
    </location>
</feature>
<evidence type="ECO:0000313" key="3">
    <source>
        <dbReference type="Proteomes" id="UP000289326"/>
    </source>
</evidence>
<reference evidence="2 3" key="1">
    <citation type="submission" date="2019-01" db="EMBL/GenBank/DDBJ databases">
        <title>Complete sequence and annotation of the Mycoplasma phocirhinis strain 852T genome.</title>
        <authorList>
            <person name="Frasca S.Jr."/>
            <person name="Kutish G.F."/>
            <person name="Castellanos Gell J."/>
            <person name="Michaels D.L."/>
            <person name="Brown D.R."/>
        </authorList>
    </citation>
    <scope>NUCLEOTIDE SEQUENCE [LARGE SCALE GENOMIC DNA]</scope>
    <source>
        <strain evidence="2 3">852</strain>
    </source>
</reference>
<name>A0A4P6MPI3_9BACT</name>
<dbReference type="PROSITE" id="PS51257">
    <property type="entry name" value="PROKAR_LIPOPROTEIN"/>
    <property type="match status" value="1"/>
</dbReference>
<evidence type="ECO:0008006" key="4">
    <source>
        <dbReference type="Google" id="ProtNLM"/>
    </source>
</evidence>
<dbReference type="RefSeq" id="WP_130429587.1">
    <property type="nucleotide sequence ID" value="NZ_CP034841.1"/>
</dbReference>
<dbReference type="OrthoDB" id="395342at2"/>
<dbReference type="Proteomes" id="UP000289326">
    <property type="component" value="Chromosome"/>
</dbReference>
<evidence type="ECO:0000313" key="2">
    <source>
        <dbReference type="EMBL" id="QBF34810.1"/>
    </source>
</evidence>
<dbReference type="EMBL" id="CP034841">
    <property type="protein sequence ID" value="QBF34810.1"/>
    <property type="molecule type" value="Genomic_DNA"/>
</dbReference>
<evidence type="ECO:0000256" key="1">
    <source>
        <dbReference type="SAM" id="SignalP"/>
    </source>
</evidence>
<sequence>MRKIKFLLGGFSTLLPLSVVACGQNIDSTAKLKQDDDIRKYSADQLKAQFSHATLLSIYGINFNSSSNLEQTYIDTFRDQNSKLFKDSFQAFQLYERNQLEKDPFYFAQKLIDWNRDRILNVDDIKKIGDIEKDKPLTQEQFSTIWLNEKTKIREEVEKMLFVNAYFKISNKDDLKKIDKNFKYTSELNYELDNYLLSKYAVDKKFAQIWSKDDEDSNNADSFFTRGYNTISNVKTFNDFWNFSKLPKTLLKDDIEYISGHESDKELYGYKGFKNNTTSYSLKWDYESLKNKTGSKDLYGYYDVNNERLVNTEIEANFVINPFKISSGQSNIPTVVYVNQIAPISTGVEVELPRVENDDKDKVKVTLLSFKNTFYHDKLDILAFLFFLNDETLYETAIKSFADLGYKFKVNDKSKALRETIKDLPFVELI</sequence>
<dbReference type="KEGG" id="mphi:EG856_02705"/>
<gene>
    <name evidence="2" type="ORF">EG856_02705</name>
</gene>